<keyword evidence="13" id="KW-1185">Reference proteome</keyword>
<evidence type="ECO:0000256" key="9">
    <source>
        <dbReference type="PIRNR" id="PIRNR003128"/>
    </source>
</evidence>
<evidence type="ECO:0000256" key="8">
    <source>
        <dbReference type="ARBA" id="ARBA00033408"/>
    </source>
</evidence>
<keyword evidence="5 9" id="KW-0227">DNA damage</keyword>
<comment type="similarity">
    <text evidence="2 9">Belongs to the RecN family.</text>
</comment>
<feature type="coiled-coil region" evidence="10">
    <location>
        <begin position="155"/>
        <end position="185"/>
    </location>
</feature>
<keyword evidence="7 9" id="KW-0234">DNA repair</keyword>
<dbReference type="GO" id="GO:0006281">
    <property type="term" value="P:DNA repair"/>
    <property type="evidence" value="ECO:0007669"/>
    <property type="project" value="UniProtKB-KW"/>
</dbReference>
<protein>
    <recommendedName>
        <fullName evidence="3 9">DNA repair protein RecN</fullName>
    </recommendedName>
    <alternativeName>
        <fullName evidence="8 9">Recombination protein N</fullName>
    </alternativeName>
</protein>
<evidence type="ECO:0000256" key="1">
    <source>
        <dbReference type="ARBA" id="ARBA00003618"/>
    </source>
</evidence>
<dbReference type="GO" id="GO:0009432">
    <property type="term" value="P:SOS response"/>
    <property type="evidence" value="ECO:0007669"/>
    <property type="project" value="TreeGrafter"/>
</dbReference>
<dbReference type="PANTHER" id="PTHR11059">
    <property type="entry name" value="DNA REPAIR PROTEIN RECN"/>
    <property type="match status" value="1"/>
</dbReference>
<dbReference type="Gene3D" id="3.40.50.300">
    <property type="entry name" value="P-loop containing nucleotide triphosphate hydrolases"/>
    <property type="match status" value="2"/>
</dbReference>
<dbReference type="PIRSF" id="PIRSF003128">
    <property type="entry name" value="RecN"/>
    <property type="match status" value="1"/>
</dbReference>
<dbReference type="OrthoDB" id="9806954at2"/>
<evidence type="ECO:0000256" key="5">
    <source>
        <dbReference type="ARBA" id="ARBA00022763"/>
    </source>
</evidence>
<dbReference type="NCBIfam" id="TIGR00634">
    <property type="entry name" value="recN"/>
    <property type="match status" value="1"/>
</dbReference>
<evidence type="ECO:0000313" key="12">
    <source>
        <dbReference type="EMBL" id="PQJ14869.1"/>
    </source>
</evidence>
<dbReference type="GO" id="GO:0006310">
    <property type="term" value="P:DNA recombination"/>
    <property type="evidence" value="ECO:0007669"/>
    <property type="project" value="InterPro"/>
</dbReference>
<feature type="domain" description="RecF/RecN/SMC N-terminal" evidence="11">
    <location>
        <begin position="2"/>
        <end position="509"/>
    </location>
</feature>
<dbReference type="RefSeq" id="WP_105000510.1">
    <property type="nucleotide sequence ID" value="NZ_MQVX01000001.1"/>
</dbReference>
<dbReference type="GO" id="GO:0005524">
    <property type="term" value="F:ATP binding"/>
    <property type="evidence" value="ECO:0007669"/>
    <property type="project" value="UniProtKB-KW"/>
</dbReference>
<evidence type="ECO:0000256" key="7">
    <source>
        <dbReference type="ARBA" id="ARBA00023204"/>
    </source>
</evidence>
<evidence type="ECO:0000256" key="10">
    <source>
        <dbReference type="SAM" id="Coils"/>
    </source>
</evidence>
<organism evidence="12 13">
    <name type="scientific">Aureicoccus marinus</name>
    <dbReference type="NCBI Taxonomy" id="754435"/>
    <lineage>
        <taxon>Bacteria</taxon>
        <taxon>Pseudomonadati</taxon>
        <taxon>Bacteroidota</taxon>
        <taxon>Flavobacteriia</taxon>
        <taxon>Flavobacteriales</taxon>
        <taxon>Flavobacteriaceae</taxon>
        <taxon>Aureicoccus</taxon>
    </lineage>
</organism>
<reference evidence="13" key="1">
    <citation type="submission" date="2016-11" db="EMBL/GenBank/DDBJ databases">
        <title>Trade-off between light-utilization and light-protection in marine flavobacteria.</title>
        <authorList>
            <person name="Kumagai Y."/>
            <person name="Yoshizawa S."/>
            <person name="Kogure K."/>
        </authorList>
    </citation>
    <scope>NUCLEOTIDE SEQUENCE [LARGE SCALE GENOMIC DNA]</scope>
    <source>
        <strain evidence="13">SG-18</strain>
    </source>
</reference>
<dbReference type="Proteomes" id="UP000239366">
    <property type="component" value="Unassembled WGS sequence"/>
</dbReference>
<evidence type="ECO:0000256" key="6">
    <source>
        <dbReference type="ARBA" id="ARBA00022840"/>
    </source>
</evidence>
<dbReference type="CDD" id="cd03241">
    <property type="entry name" value="ABC_RecN"/>
    <property type="match status" value="2"/>
</dbReference>
<dbReference type="AlphaFoldDB" id="A0A2S7T4L4"/>
<dbReference type="InterPro" id="IPR004604">
    <property type="entry name" value="DNA_recomb/repair_RecN"/>
</dbReference>
<dbReference type="Pfam" id="PF02463">
    <property type="entry name" value="SMC_N"/>
    <property type="match status" value="1"/>
</dbReference>
<name>A0A2S7T4L4_9FLAO</name>
<evidence type="ECO:0000313" key="13">
    <source>
        <dbReference type="Proteomes" id="UP000239366"/>
    </source>
</evidence>
<accession>A0A2S7T4L4</accession>
<dbReference type="InterPro" id="IPR027417">
    <property type="entry name" value="P-loop_NTPase"/>
</dbReference>
<dbReference type="PANTHER" id="PTHR11059:SF0">
    <property type="entry name" value="DNA REPAIR PROTEIN RECN"/>
    <property type="match status" value="1"/>
</dbReference>
<keyword evidence="10" id="KW-0175">Coiled coil</keyword>
<dbReference type="SUPFAM" id="SSF52540">
    <property type="entry name" value="P-loop containing nucleoside triphosphate hydrolases"/>
    <property type="match status" value="2"/>
</dbReference>
<comment type="function">
    <text evidence="1 9">May be involved in recombinational repair of damaged DNA.</text>
</comment>
<keyword evidence="4" id="KW-0547">Nucleotide-binding</keyword>
<keyword evidence="6" id="KW-0067">ATP-binding</keyword>
<evidence type="ECO:0000256" key="4">
    <source>
        <dbReference type="ARBA" id="ARBA00022741"/>
    </source>
</evidence>
<evidence type="ECO:0000259" key="11">
    <source>
        <dbReference type="Pfam" id="PF02463"/>
    </source>
</evidence>
<feature type="coiled-coil region" evidence="10">
    <location>
        <begin position="335"/>
        <end position="369"/>
    </location>
</feature>
<sequence length="557" mass="62829">MLHSLSISNYALIDSLELDWEQGLTTLTGETGSGKSILLGALSLVLGKRADTSVLRDPGKKCIIEASFKIGHLPLQSLFEENDWDWEDISQLRREILPSGKSRAFINDTPAPIQQIQQLSVHLIDIHSQHQSLDLFSKDYQRQVLDVFAGNLPTLTAYQAEYRKFKALQKELEEKRLQRQEKIQEEDYKSFLLKELEEADLDQADPSAWEEEYELLSSQERISEILSGLQQLLQHEGSGVLDQMAQYKGALHSLTSLGKRFEELAQRFESSYIELDDLAVEAENQLNQLEGDPGRQQWLSERLQLLLDLQRKHLVDDVAALVEKRDALATELYDTAHLDQRIEALEGLIEEAKTRLENLATQLTEQRQAVVPQLKQKLSEDLSLLGMPSAQFKVEFHASDDFLAGGKEEIEWLFSANVGGDFGSLKKVASGGELSRIMLVVKALLAEHQQLPTLIFDEIDTGVSGEIADQMGRIMKTMSRFMQIIVITHLPQVAAKGQQHLKVYKRESGGETFTGVEVLGREERLQELASMISGKDRSETALRHAEELLTTQDSVDR</sequence>
<dbReference type="EMBL" id="MQVX01000001">
    <property type="protein sequence ID" value="PQJ14869.1"/>
    <property type="molecule type" value="Genomic_DNA"/>
</dbReference>
<dbReference type="InterPro" id="IPR003395">
    <property type="entry name" value="RecF/RecN/SMC_N"/>
</dbReference>
<gene>
    <name evidence="12" type="ORF">BST99_03165</name>
</gene>
<proteinExistence type="inferred from homology"/>
<comment type="caution">
    <text evidence="12">The sequence shown here is derived from an EMBL/GenBank/DDBJ whole genome shotgun (WGS) entry which is preliminary data.</text>
</comment>
<dbReference type="GO" id="GO:0043590">
    <property type="term" value="C:bacterial nucleoid"/>
    <property type="evidence" value="ECO:0007669"/>
    <property type="project" value="TreeGrafter"/>
</dbReference>
<evidence type="ECO:0000256" key="3">
    <source>
        <dbReference type="ARBA" id="ARBA00021315"/>
    </source>
</evidence>
<evidence type="ECO:0000256" key="2">
    <source>
        <dbReference type="ARBA" id="ARBA00009441"/>
    </source>
</evidence>